<dbReference type="EMBL" id="JPKY01000171">
    <property type="protein sequence ID" value="KFH40740.1"/>
    <property type="molecule type" value="Genomic_DNA"/>
</dbReference>
<comment type="catalytic activity">
    <reaction evidence="1">
        <text>Hydrolysis of (1-&gt;4)-beta-linkages between N-acetylmuramic acid and N-acetyl-D-glucosamine residues in a peptidoglycan and between N-acetyl-D-glucosamine residues in chitodextrins.</text>
        <dbReference type="EC" id="3.2.1.17"/>
    </reaction>
</comment>
<dbReference type="InterPro" id="IPR033907">
    <property type="entry name" value="Endolysin_autolysin"/>
</dbReference>
<dbReference type="STRING" id="857340.A0A086SUF8"/>
<dbReference type="GO" id="GO:0016998">
    <property type="term" value="P:cell wall macromolecule catabolic process"/>
    <property type="evidence" value="ECO:0007669"/>
    <property type="project" value="InterPro"/>
</dbReference>
<evidence type="ECO:0000256" key="7">
    <source>
        <dbReference type="SAM" id="SignalP"/>
    </source>
</evidence>
<sequence length="187" mass="19380">MGLITKSVFAALVGAVAVSAQCTGPAANAATVSLVAEFEGFSPDIYDDPSGYPTVGYGHLCGDPSCSEVPYPIPLSEEDGRKLLASDMAVAQNCITMQTAESVVLNDNQYGALVSWAFNVGCGNSGSSTLISRLNAGEDPNTVAAEELPKWKYSGGVELPGLVRRRAAEVDLHKTPSDVGALPTPNC</sequence>
<dbReference type="PANTHER" id="PTHR38107:SF3">
    <property type="entry name" value="LYSOZYME RRRD-RELATED"/>
    <property type="match status" value="1"/>
</dbReference>
<keyword evidence="2" id="KW-0929">Antimicrobial</keyword>
<dbReference type="InterPro" id="IPR051018">
    <property type="entry name" value="Bacteriophage_GH24"/>
</dbReference>
<dbReference type="HAMAP" id="MF_04110">
    <property type="entry name" value="ENDOLYSIN_T4"/>
    <property type="match status" value="1"/>
</dbReference>
<dbReference type="InterPro" id="IPR034690">
    <property type="entry name" value="Endolysin_T4_type"/>
</dbReference>
<dbReference type="GO" id="GO:0042742">
    <property type="term" value="P:defense response to bacterium"/>
    <property type="evidence" value="ECO:0007669"/>
    <property type="project" value="UniProtKB-KW"/>
</dbReference>
<keyword evidence="5" id="KW-1035">Host cytoplasm</keyword>
<dbReference type="InterPro" id="IPR023346">
    <property type="entry name" value="Lysozyme-like_dom_sf"/>
</dbReference>
<name>A0A086SUF8_HAPC1</name>
<dbReference type="InterPro" id="IPR023347">
    <property type="entry name" value="Lysozyme_dom_sf"/>
</dbReference>
<keyword evidence="7" id="KW-0732">Signal</keyword>
<accession>A0A086SUF8</accession>
<dbReference type="Proteomes" id="UP000029964">
    <property type="component" value="Unassembled WGS sequence"/>
</dbReference>
<evidence type="ECO:0000256" key="4">
    <source>
        <dbReference type="ARBA" id="ARBA00022801"/>
    </source>
</evidence>
<dbReference type="GO" id="GO:0031640">
    <property type="term" value="P:killing of cells of another organism"/>
    <property type="evidence" value="ECO:0007669"/>
    <property type="project" value="UniProtKB-KW"/>
</dbReference>
<protein>
    <submittedName>
        <fullName evidence="8">Lysozyme-like protein</fullName>
    </submittedName>
</protein>
<keyword evidence="4" id="KW-0378">Hydrolase</keyword>
<dbReference type="OrthoDB" id="5358886at2759"/>
<dbReference type="InterPro" id="IPR002196">
    <property type="entry name" value="Glyco_hydro_24"/>
</dbReference>
<organism evidence="8 9">
    <name type="scientific">Hapsidospora chrysogenum (strain ATCC 11550 / CBS 779.69 / DSM 880 / IAM 14645 / JCM 23072 / IMI 49137)</name>
    <name type="common">Acremonium chrysogenum</name>
    <dbReference type="NCBI Taxonomy" id="857340"/>
    <lineage>
        <taxon>Eukaryota</taxon>
        <taxon>Fungi</taxon>
        <taxon>Dikarya</taxon>
        <taxon>Ascomycota</taxon>
        <taxon>Pezizomycotina</taxon>
        <taxon>Sordariomycetes</taxon>
        <taxon>Hypocreomycetidae</taxon>
        <taxon>Hypocreales</taxon>
        <taxon>Bionectriaceae</taxon>
        <taxon>Hapsidospora</taxon>
    </lineage>
</organism>
<gene>
    <name evidence="8" type="ORF">ACRE_085620</name>
</gene>
<evidence type="ECO:0000256" key="2">
    <source>
        <dbReference type="ARBA" id="ARBA00022529"/>
    </source>
</evidence>
<proteinExistence type="inferred from homology"/>
<dbReference type="PANTHER" id="PTHR38107">
    <property type="match status" value="1"/>
</dbReference>
<evidence type="ECO:0000256" key="5">
    <source>
        <dbReference type="ARBA" id="ARBA00023200"/>
    </source>
</evidence>
<comment type="caution">
    <text evidence="8">The sequence shown here is derived from an EMBL/GenBank/DDBJ whole genome shotgun (WGS) entry which is preliminary data.</text>
</comment>
<dbReference type="SUPFAM" id="SSF53955">
    <property type="entry name" value="Lysozyme-like"/>
    <property type="match status" value="1"/>
</dbReference>
<keyword evidence="9" id="KW-1185">Reference proteome</keyword>
<dbReference type="HOGENOM" id="CLU_091641_3_0_1"/>
<dbReference type="AlphaFoldDB" id="A0A086SUF8"/>
<dbReference type="GO" id="GO:0003796">
    <property type="term" value="F:lysozyme activity"/>
    <property type="evidence" value="ECO:0007669"/>
    <property type="project" value="UniProtKB-EC"/>
</dbReference>
<keyword evidence="3" id="KW-0081">Bacteriolytic enzyme</keyword>
<dbReference type="Gene3D" id="1.10.530.40">
    <property type="match status" value="1"/>
</dbReference>
<keyword evidence="6" id="KW-0326">Glycosidase</keyword>
<dbReference type="Pfam" id="PF00959">
    <property type="entry name" value="Phage_lysozyme"/>
    <property type="match status" value="1"/>
</dbReference>
<dbReference type="CDD" id="cd00737">
    <property type="entry name" value="lyz_endolysin_autolysin"/>
    <property type="match status" value="1"/>
</dbReference>
<evidence type="ECO:0000256" key="3">
    <source>
        <dbReference type="ARBA" id="ARBA00022638"/>
    </source>
</evidence>
<evidence type="ECO:0000313" key="8">
    <source>
        <dbReference type="EMBL" id="KFH40740.1"/>
    </source>
</evidence>
<dbReference type="GO" id="GO:0009253">
    <property type="term" value="P:peptidoglycan catabolic process"/>
    <property type="evidence" value="ECO:0007669"/>
    <property type="project" value="InterPro"/>
</dbReference>
<evidence type="ECO:0000313" key="9">
    <source>
        <dbReference type="Proteomes" id="UP000029964"/>
    </source>
</evidence>
<feature type="chain" id="PRO_5001814985" evidence="7">
    <location>
        <begin position="21"/>
        <end position="187"/>
    </location>
</feature>
<reference evidence="9" key="1">
    <citation type="journal article" date="2014" name="Genome Announc.">
        <title>Genome sequence and annotation of Acremonium chrysogenum, producer of the beta-lactam antibiotic cephalosporin C.</title>
        <authorList>
            <person name="Terfehr D."/>
            <person name="Dahlmann T.A."/>
            <person name="Specht T."/>
            <person name="Zadra I."/>
            <person name="Kuernsteiner H."/>
            <person name="Kueck U."/>
        </authorList>
    </citation>
    <scope>NUCLEOTIDE SEQUENCE [LARGE SCALE GENOMIC DNA]</scope>
    <source>
        <strain evidence="9">ATCC 11550 / CBS 779.69 / DSM 880 / IAM 14645 / JCM 23072 / IMI 49137</strain>
    </source>
</reference>
<evidence type="ECO:0000256" key="1">
    <source>
        <dbReference type="ARBA" id="ARBA00000632"/>
    </source>
</evidence>
<evidence type="ECO:0000256" key="6">
    <source>
        <dbReference type="ARBA" id="ARBA00023295"/>
    </source>
</evidence>
<feature type="signal peptide" evidence="7">
    <location>
        <begin position="1"/>
        <end position="20"/>
    </location>
</feature>